<proteinExistence type="predicted"/>
<organism evidence="6 8">
    <name type="scientific">Desulfofundulus australicus DSM 11792</name>
    <dbReference type="NCBI Taxonomy" id="1121425"/>
    <lineage>
        <taxon>Bacteria</taxon>
        <taxon>Bacillati</taxon>
        <taxon>Bacillota</taxon>
        <taxon>Clostridia</taxon>
        <taxon>Eubacteriales</taxon>
        <taxon>Peptococcaceae</taxon>
        <taxon>Desulfofundulus</taxon>
    </lineage>
</organism>
<dbReference type="Proteomes" id="UP000184196">
    <property type="component" value="Unassembled WGS sequence"/>
</dbReference>
<evidence type="ECO:0000259" key="3">
    <source>
        <dbReference type="Pfam" id="PF01548"/>
    </source>
</evidence>
<dbReference type="EMBL" id="FQUW01000007">
    <property type="protein sequence ID" value="SHE64018.1"/>
    <property type="molecule type" value="Genomic_DNA"/>
</dbReference>
<dbReference type="InterPro" id="IPR003346">
    <property type="entry name" value="Transposase_20"/>
</dbReference>
<gene>
    <name evidence="5" type="ORF">SAMN02745218_00641</name>
    <name evidence="6" type="ORF">SAMN02745218_01854</name>
    <name evidence="7" type="ORF">SAMN02745218_02543</name>
</gene>
<feature type="domain" description="Transposase IS116/IS110/IS902 C-terminal" evidence="4">
    <location>
        <begin position="259"/>
        <end position="309"/>
    </location>
</feature>
<dbReference type="GO" id="GO:0004803">
    <property type="term" value="F:transposase activity"/>
    <property type="evidence" value="ECO:0007669"/>
    <property type="project" value="InterPro"/>
</dbReference>
<evidence type="ECO:0000313" key="8">
    <source>
        <dbReference type="Proteomes" id="UP000184196"/>
    </source>
</evidence>
<dbReference type="AlphaFoldDB" id="A0A1M5ACZ3"/>
<dbReference type="GO" id="GO:0006313">
    <property type="term" value="P:DNA transposition"/>
    <property type="evidence" value="ECO:0007669"/>
    <property type="project" value="InterPro"/>
</dbReference>
<dbReference type="InterPro" id="IPR002525">
    <property type="entry name" value="Transp_IS110-like_N"/>
</dbReference>
<reference evidence="8" key="2">
    <citation type="submission" date="2016-11" db="EMBL/GenBank/DDBJ databases">
        <authorList>
            <person name="Varghese N."/>
            <person name="Submissions S."/>
        </authorList>
    </citation>
    <scope>NUCLEOTIDE SEQUENCE [LARGE SCALE GENOMIC DNA]</scope>
    <source>
        <strain evidence="8">DSM 11792</strain>
    </source>
</reference>
<dbReference type="EMBL" id="FQUW01000038">
    <property type="protein sequence ID" value="SHF54487.1"/>
    <property type="molecule type" value="Genomic_DNA"/>
</dbReference>
<name>A0A1M5ACZ3_9FIRM</name>
<feature type="coiled-coil region" evidence="1">
    <location>
        <begin position="232"/>
        <end position="263"/>
    </location>
</feature>
<feature type="domain" description="Transposase IS110-like N-terminal" evidence="3">
    <location>
        <begin position="9"/>
        <end position="159"/>
    </location>
</feature>
<evidence type="ECO:0000256" key="1">
    <source>
        <dbReference type="SAM" id="Coils"/>
    </source>
</evidence>
<dbReference type="InterPro" id="IPR047650">
    <property type="entry name" value="Transpos_IS110"/>
</dbReference>
<protein>
    <submittedName>
        <fullName evidence="6">Transposase IS116/IS110/IS902 family protein</fullName>
    </submittedName>
</protein>
<sequence length="319" mass="35861">MQDILETCCGLDVHKDTVVACLLKGNIGEEPTKTIRTFSTLLAGLDELKAWLEAENCRHVAMESTGIYWQPVYNVLEEAFDGSMVLIVANARHMKNVPGKKTDMKDAEWIANLLRAGLLEGSFIPSKPIRELRNLTRYRKSIIEEIASQKNRIEKHLQSCGFKLSTFLTDIFGVSGRAIMDHLCRYGKITAREVETLVKGRAKCKLPEIKQVVNGKMDVHQREFLKLLLGWLDQHYEHLRQVEQKLEEKLNQYQRQLEQLDGIPGIDKTAAAAILAEIGIDMSRFKTAEHVCSWAGLSPGNNESAGKKSPLVPPKATPI</sequence>
<dbReference type="GO" id="GO:0003677">
    <property type="term" value="F:DNA binding"/>
    <property type="evidence" value="ECO:0007669"/>
    <property type="project" value="InterPro"/>
</dbReference>
<feature type="region of interest" description="Disordered" evidence="2">
    <location>
        <begin position="297"/>
        <end position="319"/>
    </location>
</feature>
<dbReference type="NCBIfam" id="NF033542">
    <property type="entry name" value="transpos_IS110"/>
    <property type="match status" value="1"/>
</dbReference>
<evidence type="ECO:0000256" key="2">
    <source>
        <dbReference type="SAM" id="MobiDB-lite"/>
    </source>
</evidence>
<reference evidence="6" key="1">
    <citation type="submission" date="2016-11" db="EMBL/GenBank/DDBJ databases">
        <authorList>
            <person name="Jaros S."/>
            <person name="Januszkiewicz K."/>
            <person name="Wedrychowicz H."/>
        </authorList>
    </citation>
    <scope>NUCLEOTIDE SEQUENCE [LARGE SCALE GENOMIC DNA]</scope>
    <source>
        <strain evidence="6">DSM 11792</strain>
    </source>
</reference>
<dbReference type="Pfam" id="PF02371">
    <property type="entry name" value="Transposase_20"/>
    <property type="match status" value="1"/>
</dbReference>
<keyword evidence="8" id="KW-1185">Reference proteome</keyword>
<evidence type="ECO:0000313" key="7">
    <source>
        <dbReference type="EMBL" id="SHF54487.1"/>
    </source>
</evidence>
<dbReference type="EMBL" id="FQUW01000021">
    <property type="protein sequence ID" value="SHF28024.1"/>
    <property type="molecule type" value="Genomic_DNA"/>
</dbReference>
<evidence type="ECO:0000313" key="6">
    <source>
        <dbReference type="EMBL" id="SHF28024.1"/>
    </source>
</evidence>
<keyword evidence="1" id="KW-0175">Coiled coil</keyword>
<evidence type="ECO:0000259" key="4">
    <source>
        <dbReference type="Pfam" id="PF02371"/>
    </source>
</evidence>
<dbReference type="PANTHER" id="PTHR33055">
    <property type="entry name" value="TRANSPOSASE FOR INSERTION SEQUENCE ELEMENT IS1111A"/>
    <property type="match status" value="1"/>
</dbReference>
<evidence type="ECO:0000313" key="5">
    <source>
        <dbReference type="EMBL" id="SHE64018.1"/>
    </source>
</evidence>
<dbReference type="Pfam" id="PF01548">
    <property type="entry name" value="DEDD_Tnp_IS110"/>
    <property type="match status" value="1"/>
</dbReference>
<accession>A0A1M5ACZ3</accession>